<dbReference type="PANTHER" id="PTHR43384">
    <property type="entry name" value="SEPTUM SITE-DETERMINING PROTEIN MIND HOMOLOG, CHLOROPLASTIC-RELATED"/>
    <property type="match status" value="1"/>
</dbReference>
<sequence length="399" mass="42489">MSRFVLITPSPDFAERMRAAVDGALPGGVHTVATAELPEQPEQIFELLGGVRPSVVVLGPGVALEGALRLATVFDVRFPDVSVLLAAEPDAELMLQAMRAGIRDVVSANVEPEQLRVILQRSVQTSEGRRREAGVPALGDDHRGRVIGVFSPKGGVGKTTLATNIAVGLGKVSPMNVVIVDLDLQFGDVASGLDLDPEHTVTDGVSRAAAQDSLVLKAFLTLHPAGIYALCAPRDPVEADHITPEQVARLIRQLADQFEYVIVDTAPGLGECTLSALEECTDGVWVTGMDVPGVRGLRSSLDVLGRLGLLPETRHLVINMADSKAGLSVRDVEATVGVPVDVSVPRSRWVSYSTNRGIPVLQSTRRDKATTALGDVVDRFTPDGAAKARRRVHRRVVVS</sequence>
<feature type="domain" description="AAA" evidence="1">
    <location>
        <begin position="145"/>
        <end position="279"/>
    </location>
</feature>
<dbReference type="RefSeq" id="WP_043120104.1">
    <property type="nucleotide sequence ID" value="NZ_JTDL01000037.1"/>
</dbReference>
<dbReference type="Gene3D" id="3.40.50.300">
    <property type="entry name" value="P-loop containing nucleotide triphosphate hydrolases"/>
    <property type="match status" value="1"/>
</dbReference>
<evidence type="ECO:0000259" key="1">
    <source>
        <dbReference type="Pfam" id="PF13614"/>
    </source>
</evidence>
<evidence type="ECO:0000313" key="2">
    <source>
        <dbReference type="EMBL" id="KHL05052.1"/>
    </source>
</evidence>
<keyword evidence="3" id="KW-1185">Reference proteome</keyword>
<evidence type="ECO:0000313" key="3">
    <source>
        <dbReference type="Proteomes" id="UP000030982"/>
    </source>
</evidence>
<dbReference type="GO" id="GO:0009898">
    <property type="term" value="C:cytoplasmic side of plasma membrane"/>
    <property type="evidence" value="ECO:0007669"/>
    <property type="project" value="TreeGrafter"/>
</dbReference>
<dbReference type="GO" id="GO:0016887">
    <property type="term" value="F:ATP hydrolysis activity"/>
    <property type="evidence" value="ECO:0007669"/>
    <property type="project" value="TreeGrafter"/>
</dbReference>
<dbReference type="Proteomes" id="UP000030982">
    <property type="component" value="Unassembled WGS sequence"/>
</dbReference>
<organism evidence="2 3">
    <name type="scientific">Sinomonas humi</name>
    <dbReference type="NCBI Taxonomy" id="1338436"/>
    <lineage>
        <taxon>Bacteria</taxon>
        <taxon>Bacillati</taxon>
        <taxon>Actinomycetota</taxon>
        <taxon>Actinomycetes</taxon>
        <taxon>Micrococcales</taxon>
        <taxon>Micrococcaceae</taxon>
        <taxon>Sinomonas</taxon>
    </lineage>
</organism>
<dbReference type="PANTHER" id="PTHR43384:SF13">
    <property type="entry name" value="SLR0110 PROTEIN"/>
    <property type="match status" value="1"/>
</dbReference>
<dbReference type="InterPro" id="IPR027417">
    <property type="entry name" value="P-loop_NTPase"/>
</dbReference>
<dbReference type="Gene3D" id="3.40.50.2300">
    <property type="match status" value="1"/>
</dbReference>
<dbReference type="InterPro" id="IPR050625">
    <property type="entry name" value="ParA/MinD_ATPase"/>
</dbReference>
<dbReference type="STRING" id="1338436.LK10_03635"/>
<proteinExistence type="predicted"/>
<dbReference type="SUPFAM" id="SSF52540">
    <property type="entry name" value="P-loop containing nucleoside triphosphate hydrolases"/>
    <property type="match status" value="1"/>
</dbReference>
<comment type="caution">
    <text evidence="2">The sequence shown here is derived from an EMBL/GenBank/DDBJ whole genome shotgun (WGS) entry which is preliminary data.</text>
</comment>
<dbReference type="GO" id="GO:0051782">
    <property type="term" value="P:negative regulation of cell division"/>
    <property type="evidence" value="ECO:0007669"/>
    <property type="project" value="TreeGrafter"/>
</dbReference>
<dbReference type="GO" id="GO:0005524">
    <property type="term" value="F:ATP binding"/>
    <property type="evidence" value="ECO:0007669"/>
    <property type="project" value="TreeGrafter"/>
</dbReference>
<dbReference type="Pfam" id="PF13614">
    <property type="entry name" value="AAA_31"/>
    <property type="match status" value="1"/>
</dbReference>
<dbReference type="OrthoDB" id="3448281at2"/>
<name>A0A0B2ANU7_9MICC</name>
<accession>A0A0B2ANU7</accession>
<gene>
    <name evidence="2" type="ORF">LK10_03635</name>
</gene>
<dbReference type="InterPro" id="IPR025669">
    <property type="entry name" value="AAA_dom"/>
</dbReference>
<dbReference type="AlphaFoldDB" id="A0A0B2ANU7"/>
<dbReference type="EMBL" id="JTDL01000037">
    <property type="protein sequence ID" value="KHL05052.1"/>
    <property type="molecule type" value="Genomic_DNA"/>
</dbReference>
<dbReference type="GO" id="GO:0005829">
    <property type="term" value="C:cytosol"/>
    <property type="evidence" value="ECO:0007669"/>
    <property type="project" value="TreeGrafter"/>
</dbReference>
<protein>
    <submittedName>
        <fullName evidence="2">Pilus assembly protein CpaE</fullName>
    </submittedName>
</protein>
<reference evidence="2 3" key="1">
    <citation type="submission" date="2014-09" db="EMBL/GenBank/DDBJ databases">
        <title>Genome sequence of Sinomonas sp. MUSC 117.</title>
        <authorList>
            <person name="Lee L.-H."/>
        </authorList>
    </citation>
    <scope>NUCLEOTIDE SEQUENCE [LARGE SCALE GENOMIC DNA]</scope>
    <source>
        <strain evidence="2 3">MUSC 117</strain>
    </source>
</reference>